<comment type="caution">
    <text evidence="1">The sequence shown here is derived from an EMBL/GenBank/DDBJ whole genome shotgun (WGS) entry which is preliminary data.</text>
</comment>
<dbReference type="EMBL" id="JAVFHQ010000034">
    <property type="protein sequence ID" value="KAK4543189.1"/>
    <property type="molecule type" value="Genomic_DNA"/>
</dbReference>
<dbReference type="Proteomes" id="UP001324427">
    <property type="component" value="Unassembled WGS sequence"/>
</dbReference>
<dbReference type="PANTHER" id="PTHR42060:SF1">
    <property type="entry name" value="NHL REPEAT-CONTAINING PROTEIN"/>
    <property type="match status" value="1"/>
</dbReference>
<protein>
    <recommendedName>
        <fullName evidence="3">SMP-30/Gluconolactonase/LRE-like region domain-containing protein</fullName>
    </recommendedName>
</protein>
<organism evidence="1 2">
    <name type="scientific">Oleoguttula mirabilis</name>
    <dbReference type="NCBI Taxonomy" id="1507867"/>
    <lineage>
        <taxon>Eukaryota</taxon>
        <taxon>Fungi</taxon>
        <taxon>Dikarya</taxon>
        <taxon>Ascomycota</taxon>
        <taxon>Pezizomycotina</taxon>
        <taxon>Dothideomycetes</taxon>
        <taxon>Dothideomycetidae</taxon>
        <taxon>Mycosphaerellales</taxon>
        <taxon>Teratosphaeriaceae</taxon>
        <taxon>Oleoguttula</taxon>
    </lineage>
</organism>
<dbReference type="InterPro" id="IPR052998">
    <property type="entry name" value="Hetero-Diels-Alderase-like"/>
</dbReference>
<gene>
    <name evidence="1" type="ORF">LTR36_005739</name>
</gene>
<evidence type="ECO:0000313" key="2">
    <source>
        <dbReference type="Proteomes" id="UP001324427"/>
    </source>
</evidence>
<dbReference type="Gene3D" id="2.120.10.30">
    <property type="entry name" value="TolB, C-terminal domain"/>
    <property type="match status" value="1"/>
</dbReference>
<name>A0AAV9JEI8_9PEZI</name>
<dbReference type="AlphaFoldDB" id="A0AAV9JEI8"/>
<evidence type="ECO:0000313" key="1">
    <source>
        <dbReference type="EMBL" id="KAK4543189.1"/>
    </source>
</evidence>
<dbReference type="PANTHER" id="PTHR42060">
    <property type="entry name" value="NHL REPEAT-CONTAINING PROTEIN-RELATED"/>
    <property type="match status" value="1"/>
</dbReference>
<proteinExistence type="predicted"/>
<evidence type="ECO:0008006" key="3">
    <source>
        <dbReference type="Google" id="ProtNLM"/>
    </source>
</evidence>
<reference evidence="1 2" key="1">
    <citation type="submission" date="2021-11" db="EMBL/GenBank/DDBJ databases">
        <title>Black yeast isolated from Biological Soil Crust.</title>
        <authorList>
            <person name="Kurbessoian T."/>
        </authorList>
    </citation>
    <scope>NUCLEOTIDE SEQUENCE [LARGE SCALE GENOMIC DNA]</scope>
    <source>
        <strain evidence="1 2">CCFEE 5522</strain>
    </source>
</reference>
<accession>A0AAV9JEI8</accession>
<keyword evidence="2" id="KW-1185">Reference proteome</keyword>
<sequence length="256" mass="26012">MTTIHQFALTDSALGIAEVEEDVFVVVTAGLNGTSASPGSAKIWKVDMLACEPKGSPSTVTLIATLPAVGFPNGVTSLPSDKRNVLVADSAKGIIWRVDTHTGACTVAMENTSFAFASALLPLGVNGIHVLGSELYFTNTGAGLFGKVNITTNGLAAGAVQIITSSVFPDDFALTANGTAYIVGSSALWRASPDGQVAVLAGPNDLALEGDTSAHFGRTSKDKDVLYIVTNGGLAAPVDGVVHGGQVLAVNVDALS</sequence>
<dbReference type="SUPFAM" id="SSF63829">
    <property type="entry name" value="Calcium-dependent phosphotriesterase"/>
    <property type="match status" value="1"/>
</dbReference>
<dbReference type="InterPro" id="IPR011042">
    <property type="entry name" value="6-blade_b-propeller_TolB-like"/>
</dbReference>